<feature type="transmembrane region" description="Helical" evidence="2">
    <location>
        <begin position="65"/>
        <end position="86"/>
    </location>
</feature>
<keyword evidence="5" id="KW-1185">Reference proteome</keyword>
<dbReference type="AlphaFoldDB" id="A0A3N7HWR3"/>
<feature type="compositionally biased region" description="Basic and acidic residues" evidence="1">
    <location>
        <begin position="23"/>
        <end position="35"/>
    </location>
</feature>
<dbReference type="Proteomes" id="UP000267464">
    <property type="component" value="Unassembled WGS sequence"/>
</dbReference>
<dbReference type="EMBL" id="QUSW01000001">
    <property type="protein sequence ID" value="RQP26828.1"/>
    <property type="molecule type" value="Genomic_DNA"/>
</dbReference>
<sequence>MTVEQVSRAASAVQKDPLLGGSHTERTLKFKSDDKKDDEEEAPTPKADRSWLVDLGIWLAESGRLLVWLLGALALAMLVVGARRWFFVHGGLASRTKVVLPSHVRDLDIRPESLPEDIAGTARALWQRGEHRAALSLLYRGALSRLVHEHAVPIRAANTEGDCVVLASRSLSGEASGFFQGLVQAWLLTVYGARTPDDAQVMSLCDRFDAQLPRKARTEAAA</sequence>
<dbReference type="InterPro" id="IPR025403">
    <property type="entry name" value="TgpA-like_C"/>
</dbReference>
<keyword evidence="2" id="KW-1133">Transmembrane helix</keyword>
<reference evidence="4 5" key="1">
    <citation type="submission" date="2018-08" db="EMBL/GenBank/DDBJ databases">
        <authorList>
            <person name="Khan S.A."/>
            <person name="Jeon C.O."/>
            <person name="Chun B.H."/>
            <person name="Jeong S.E."/>
        </authorList>
    </citation>
    <scope>NUCLEOTIDE SEQUENCE [LARGE SCALE GENOMIC DNA]</scope>
    <source>
        <strain evidence="4 5">S-16</strain>
    </source>
</reference>
<evidence type="ECO:0000256" key="2">
    <source>
        <dbReference type="SAM" id="Phobius"/>
    </source>
</evidence>
<feature type="region of interest" description="Disordered" evidence="1">
    <location>
        <begin position="1"/>
        <end position="45"/>
    </location>
</feature>
<evidence type="ECO:0000313" key="5">
    <source>
        <dbReference type="Proteomes" id="UP000267464"/>
    </source>
</evidence>
<comment type="caution">
    <text evidence="4">The sequence shown here is derived from an EMBL/GenBank/DDBJ whole genome shotgun (WGS) entry which is preliminary data.</text>
</comment>
<protein>
    <submittedName>
        <fullName evidence="4">DUF4129 domain-containing protein</fullName>
    </submittedName>
</protein>
<evidence type="ECO:0000256" key="1">
    <source>
        <dbReference type="SAM" id="MobiDB-lite"/>
    </source>
</evidence>
<gene>
    <name evidence="4" type="ORF">DZC73_03630</name>
</gene>
<organism evidence="4 5">
    <name type="scientific">Piscinibacter terrae</name>
    <dbReference type="NCBI Taxonomy" id="2496871"/>
    <lineage>
        <taxon>Bacteria</taxon>
        <taxon>Pseudomonadati</taxon>
        <taxon>Pseudomonadota</taxon>
        <taxon>Betaproteobacteria</taxon>
        <taxon>Burkholderiales</taxon>
        <taxon>Sphaerotilaceae</taxon>
        <taxon>Piscinibacter</taxon>
    </lineage>
</organism>
<dbReference type="Pfam" id="PF13559">
    <property type="entry name" value="DUF4129"/>
    <property type="match status" value="1"/>
</dbReference>
<keyword evidence="2" id="KW-0812">Transmembrane</keyword>
<evidence type="ECO:0000313" key="4">
    <source>
        <dbReference type="EMBL" id="RQP26828.1"/>
    </source>
</evidence>
<accession>A0A3N7HWR3</accession>
<name>A0A3N7HWR3_9BURK</name>
<proteinExistence type="predicted"/>
<evidence type="ECO:0000259" key="3">
    <source>
        <dbReference type="Pfam" id="PF13559"/>
    </source>
</evidence>
<dbReference type="OrthoDB" id="8849184at2"/>
<keyword evidence="2" id="KW-0472">Membrane</keyword>
<reference evidence="4 5" key="2">
    <citation type="submission" date="2018-12" db="EMBL/GenBank/DDBJ databases">
        <title>Rhizobacter gummiphilus sp. nov., a rubber-degrading bacterium isolated from the soil of a botanical garden in Japan.</title>
        <authorList>
            <person name="Shunsuke S.S."/>
        </authorList>
    </citation>
    <scope>NUCLEOTIDE SEQUENCE [LARGE SCALE GENOMIC DNA]</scope>
    <source>
        <strain evidence="4 5">S-16</strain>
    </source>
</reference>
<feature type="domain" description="Protein-glutamine gamma-glutamyltransferase-like C-terminal" evidence="3">
    <location>
        <begin position="138"/>
        <end position="208"/>
    </location>
</feature>